<dbReference type="Pfam" id="PF08878">
    <property type="entry name" value="HamA"/>
    <property type="match status" value="1"/>
</dbReference>
<feature type="domain" description="Anti-bacteriophage protein A/HamA C-terminal" evidence="1">
    <location>
        <begin position="31"/>
        <end position="301"/>
    </location>
</feature>
<organism evidence="2 3">
    <name type="scientific">Tepidicaulis marinus</name>
    <dbReference type="NCBI Taxonomy" id="1333998"/>
    <lineage>
        <taxon>Bacteria</taxon>
        <taxon>Pseudomonadati</taxon>
        <taxon>Pseudomonadota</taxon>
        <taxon>Alphaproteobacteria</taxon>
        <taxon>Hyphomicrobiales</taxon>
        <taxon>Parvibaculaceae</taxon>
        <taxon>Tepidicaulis</taxon>
    </lineage>
</organism>
<comment type="caution">
    <text evidence="2">The sequence shown here is derived from an EMBL/GenBank/DDBJ whole genome shotgun (WGS) entry which is preliminary data.</text>
</comment>
<evidence type="ECO:0000259" key="1">
    <source>
        <dbReference type="Pfam" id="PF08878"/>
    </source>
</evidence>
<dbReference type="eggNOG" id="ENOG502Z96M">
    <property type="taxonomic scope" value="Bacteria"/>
</dbReference>
<reference evidence="2 3" key="1">
    <citation type="submission" date="2014-07" db="EMBL/GenBank/DDBJ databases">
        <title>Tepidicaulis marinum gen. nov., sp. nov., a novel marine bacterium denitrifying nitrate to nitrous oxide strictly under microaerobic conditions.</title>
        <authorList>
            <person name="Takeuchi M."/>
            <person name="Yamagishi T."/>
            <person name="Kamagata Y."/>
            <person name="Oshima K."/>
            <person name="Hattori M."/>
            <person name="Katayama T."/>
            <person name="Hanada S."/>
            <person name="Tamaki H."/>
            <person name="Marumo K."/>
            <person name="Maeda H."/>
            <person name="Nedachi M."/>
            <person name="Iwasaki W."/>
            <person name="Suwa Y."/>
            <person name="Sakata S."/>
        </authorList>
    </citation>
    <scope>NUCLEOTIDE SEQUENCE [LARGE SCALE GENOMIC DNA]</scope>
    <source>
        <strain evidence="2 3">MA2</strain>
    </source>
</reference>
<proteinExistence type="predicted"/>
<accession>A0A081BFF6</accession>
<dbReference type="InterPro" id="IPR014976">
    <property type="entry name" value="AbpA_HamA_C"/>
</dbReference>
<sequence>MSMAGLTFQILVDDTLAGVTSTSQLIGVVNKRVLSLINDFEDAEWRYPKFQSYLWDNIAQTALSEKERSALVDQSHSCLVAAAQNLKLTDKDEIGKGSEIAEVFLYGLMRHRFGALPVVPKIFYKQNVQDNAKGADSVHIVVDGDDFTLWFGEAKFYNSITDVRLDSVVDSVMNSLSTDKLKKENAIITSVADLDGLSIAANLRSKIKAALDNRDSIDNLKSKIHIPILLLHECPITSNTKDLTDAYKIEIATFHKNRADAYFLRQIAKSKSVHKYDDLNFHLILFPVPNKKKIVDAFVQAVAFYKGQK</sequence>
<dbReference type="Proteomes" id="UP000028702">
    <property type="component" value="Unassembled WGS sequence"/>
</dbReference>
<dbReference type="STRING" id="1333998.M2A_3273"/>
<keyword evidence="3" id="KW-1185">Reference proteome</keyword>
<gene>
    <name evidence="2" type="ORF">M2A_3273</name>
</gene>
<evidence type="ECO:0000313" key="2">
    <source>
        <dbReference type="EMBL" id="GAK46774.1"/>
    </source>
</evidence>
<name>A0A081BFF6_9HYPH</name>
<evidence type="ECO:0000313" key="3">
    <source>
        <dbReference type="Proteomes" id="UP000028702"/>
    </source>
</evidence>
<dbReference type="EMBL" id="BBIO01000029">
    <property type="protein sequence ID" value="GAK46774.1"/>
    <property type="molecule type" value="Genomic_DNA"/>
</dbReference>
<protein>
    <submittedName>
        <fullName evidence="2">Conserved protein</fullName>
    </submittedName>
</protein>
<dbReference type="AlphaFoldDB" id="A0A081BFF6"/>